<evidence type="ECO:0000259" key="1">
    <source>
        <dbReference type="Pfam" id="PF09851"/>
    </source>
</evidence>
<name>A0A0C5BXN4_9ARCH</name>
<dbReference type="OrthoDB" id="5034at2157"/>
<reference evidence="2 3" key="2">
    <citation type="journal article" date="2016" name="ISME J.">
        <title>Physiological and genomic characterization of two novel marine thaumarchaeal strains indicates niche differentiation.</title>
        <authorList>
            <person name="Bayer B."/>
            <person name="Vojvoda J."/>
            <person name="Offre P."/>
            <person name="Alves R.J."/>
            <person name="Elisabeth N.H."/>
            <person name="Garcia J.A."/>
            <person name="Volland J.M."/>
            <person name="Srivastava A."/>
            <person name="Schleper C."/>
            <person name="Herndl G.J."/>
        </authorList>
    </citation>
    <scope>NUCLEOTIDE SEQUENCE [LARGE SCALE GENOMIC DNA]</scope>
    <source>
        <strain evidence="2 3">D3C</strain>
    </source>
</reference>
<dbReference type="STRING" id="1582439.NPIRD3C_1824"/>
<sequence>MKDIPLWENEENLLEVKIGLPGMIANTAGGRTGKLMITNMRIVCSFPGLGLFYEMPHDMITSFKWDSGFLRGGNFKITWFVNQQSAQVHYQTNHKKKIVKLLEKMPYYDKPAVLKPWPVQTQENRVDENNLTGILKTRYAKGEISKEEFDEMRKDLE</sequence>
<dbReference type="HOGENOM" id="CLU_1673909_0_0_2"/>
<protein>
    <recommendedName>
        <fullName evidence="1">SHOCT domain-containing protein</fullName>
    </recommendedName>
</protein>
<dbReference type="InterPro" id="IPR018649">
    <property type="entry name" value="SHOCT"/>
</dbReference>
<dbReference type="GeneID" id="62501088"/>
<dbReference type="Proteomes" id="UP000032027">
    <property type="component" value="Chromosome"/>
</dbReference>
<organism evidence="2 3">
    <name type="scientific">Nitrosopumilus piranensis</name>
    <dbReference type="NCBI Taxonomy" id="1582439"/>
    <lineage>
        <taxon>Archaea</taxon>
        <taxon>Nitrososphaerota</taxon>
        <taxon>Nitrososphaeria</taxon>
        <taxon>Nitrosopumilales</taxon>
        <taxon>Nitrosopumilaceae</taxon>
        <taxon>Nitrosopumilus</taxon>
    </lineage>
</organism>
<dbReference type="KEGG" id="nid:NPIRD3C_1824"/>
<evidence type="ECO:0000313" key="2">
    <source>
        <dbReference type="EMBL" id="AJM93034.1"/>
    </source>
</evidence>
<reference evidence="2 3" key="3">
    <citation type="journal article" date="2019" name="Int. J. Syst. Evol. Microbiol.">
        <title>Nitrosopumilus adriaticus sp. nov. and Nitrosopumilus piranensis sp. nov., two ammonia-oxidizing archaea from the Adriatic Sea and members of the class Nitrososphaeria.</title>
        <authorList>
            <person name="Bayer B."/>
            <person name="Vojvoda J."/>
            <person name="Reinthaler T."/>
            <person name="Reyes C."/>
            <person name="Pinto M."/>
            <person name="Herndl G.J."/>
        </authorList>
    </citation>
    <scope>NUCLEOTIDE SEQUENCE [LARGE SCALE GENOMIC DNA]</scope>
    <source>
        <strain evidence="2 3">D3C</strain>
    </source>
</reference>
<proteinExistence type="predicted"/>
<dbReference type="RefSeq" id="WP_202812470.1">
    <property type="nucleotide sequence ID" value="NZ_CP010868.1"/>
</dbReference>
<dbReference type="EMBL" id="CP010868">
    <property type="protein sequence ID" value="AJM93034.1"/>
    <property type="molecule type" value="Genomic_DNA"/>
</dbReference>
<dbReference type="PATRIC" id="fig|1582439.9.peg.1880"/>
<feature type="domain" description="SHOCT" evidence="1">
    <location>
        <begin position="134"/>
        <end position="156"/>
    </location>
</feature>
<reference evidence="3" key="1">
    <citation type="submission" date="2015-02" db="EMBL/GenBank/DDBJ databases">
        <title>Characterization of two novel Thaumarchaeota isolated from the Northern Adriatic Sea.</title>
        <authorList>
            <person name="Bayer B."/>
            <person name="Vojvoda J."/>
            <person name="Offre P."/>
            <person name="Srivastava A."/>
            <person name="Elisabeth N."/>
            <person name="Garcia J.A.L."/>
            <person name="Schleper C."/>
            <person name="Herndl G.J."/>
        </authorList>
    </citation>
    <scope>NUCLEOTIDE SEQUENCE [LARGE SCALE GENOMIC DNA]</scope>
    <source>
        <strain evidence="3">D3C</strain>
    </source>
</reference>
<evidence type="ECO:0000313" key="3">
    <source>
        <dbReference type="Proteomes" id="UP000032027"/>
    </source>
</evidence>
<dbReference type="AlphaFoldDB" id="A0A0C5BXN4"/>
<accession>A0A0C5BXN4</accession>
<keyword evidence="3" id="KW-1185">Reference proteome</keyword>
<gene>
    <name evidence="2" type="ORF">NPIRD3C_1824</name>
</gene>
<dbReference type="Pfam" id="PF09851">
    <property type="entry name" value="SHOCT"/>
    <property type="match status" value="1"/>
</dbReference>